<feature type="non-terminal residue" evidence="1">
    <location>
        <position position="382"/>
    </location>
</feature>
<dbReference type="GO" id="GO:0008237">
    <property type="term" value="F:metallopeptidase activity"/>
    <property type="evidence" value="ECO:0007669"/>
    <property type="project" value="InterPro"/>
</dbReference>
<dbReference type="SUPFAM" id="SSF55486">
    <property type="entry name" value="Metalloproteases ('zincins'), catalytic domain"/>
    <property type="match status" value="1"/>
</dbReference>
<dbReference type="Gene3D" id="3.40.390.10">
    <property type="entry name" value="Collagenase (Catalytic Domain)"/>
    <property type="match status" value="1"/>
</dbReference>
<name>A0A2W4QSA3_9GAMM</name>
<dbReference type="AlphaFoldDB" id="A0A2W4QSA3"/>
<reference evidence="1 2" key="1">
    <citation type="journal article" date="2018" name="Aquat. Microb. Ecol.">
        <title>Gammaproteobacterial methanotrophs dominate.</title>
        <authorList>
            <person name="Rissanen A.J."/>
            <person name="Saarenheimo J."/>
            <person name="Tiirola M."/>
            <person name="Peura S."/>
            <person name="Aalto S.L."/>
            <person name="Karvinen A."/>
            <person name="Nykanen H."/>
        </authorList>
    </citation>
    <scope>NUCLEOTIDE SEQUENCE [LARGE SCALE GENOMIC DNA]</scope>
    <source>
        <strain evidence="1">AMbin10</strain>
    </source>
</reference>
<dbReference type="Pfam" id="PF13583">
    <property type="entry name" value="Reprolysin_4"/>
    <property type="match status" value="1"/>
</dbReference>
<evidence type="ECO:0008006" key="3">
    <source>
        <dbReference type="Google" id="ProtNLM"/>
    </source>
</evidence>
<dbReference type="EMBL" id="QJPH01000467">
    <property type="protein sequence ID" value="PZN73079.1"/>
    <property type="molecule type" value="Genomic_DNA"/>
</dbReference>
<sequence>MGAANASGQSLSPGSGGNTTLVQFDATAVLALPIGGEAAITLPRLGTLTVVHDRQEQHPNGDVTWVGYFKGWGDNYRVVITTGPNGTAGRIVSPDGEFSLLPGGSGGAWLRDNSQAGLQPVMQDSDDTVPVPTTASASSVPPGLAEMAAMAPATASGQPTAAAVPATDPNAQATIDLMIVYTAGMVQYYGDGLQTRLNNLVAITNQAYIDSGIHITLRLVYSVEVDYVESGGLSPALKDLTAGNGLFSNVSALRKQYGADLVTLIIKPTSIFCGGEGLAWSSSPISVDYGYSVFLDLGTVNGCNNNDLVMAHELGHNMGANHDRAALSNPGNDYSYGYGITGLFADIMSYSYISAPSVAKFSNPNITCDANNDPCGIAPGQP</sequence>
<proteinExistence type="predicted"/>
<organism evidence="1 2">
    <name type="scientific">Candidatus Methylumidiphilus alinenensis</name>
    <dbReference type="NCBI Taxonomy" id="2202197"/>
    <lineage>
        <taxon>Bacteria</taxon>
        <taxon>Pseudomonadati</taxon>
        <taxon>Pseudomonadota</taxon>
        <taxon>Gammaproteobacteria</taxon>
        <taxon>Methylococcales</taxon>
        <taxon>Candidatus Methylumidiphilus</taxon>
    </lineage>
</organism>
<evidence type="ECO:0000313" key="1">
    <source>
        <dbReference type="EMBL" id="PZN73079.1"/>
    </source>
</evidence>
<evidence type="ECO:0000313" key="2">
    <source>
        <dbReference type="Proteomes" id="UP000249396"/>
    </source>
</evidence>
<accession>A0A2W4QSA3</accession>
<dbReference type="InterPro" id="IPR024079">
    <property type="entry name" value="MetalloPept_cat_dom_sf"/>
</dbReference>
<dbReference type="Proteomes" id="UP000249396">
    <property type="component" value="Unassembled WGS sequence"/>
</dbReference>
<gene>
    <name evidence="1" type="ORF">DM484_23350</name>
</gene>
<protein>
    <recommendedName>
        <fullName evidence="3">Peptidase M12B domain-containing protein</fullName>
    </recommendedName>
</protein>
<comment type="caution">
    <text evidence="1">The sequence shown here is derived from an EMBL/GenBank/DDBJ whole genome shotgun (WGS) entry which is preliminary data.</text>
</comment>